<comment type="similarity">
    <text evidence="1 2">Belongs to the UPF0125 (RnfH) family.</text>
</comment>
<proteinExistence type="inferred from homology"/>
<accession>A0ABR7Z6D5</accession>
<dbReference type="PANTHER" id="PTHR37483:SF1">
    <property type="entry name" value="UPF0125 PROTEIN RATB"/>
    <property type="match status" value="1"/>
</dbReference>
<reference evidence="3 4" key="1">
    <citation type="journal article" date="2020" name="Insects">
        <title>Bacteria Belonging to Pseudomonas typographi sp. nov. from the Bark Beetle Ips typographus Have Genomic Potential to Aid in the Host Ecology.</title>
        <authorList>
            <person name="Peral-Aranega E."/>
            <person name="Saati-Santamaria Z."/>
            <person name="Kolarik M."/>
            <person name="Rivas R."/>
            <person name="Garcia-Fraile P."/>
        </authorList>
    </citation>
    <scope>NUCLEOTIDE SEQUENCE [LARGE SCALE GENOMIC DNA]</scope>
    <source>
        <strain evidence="3 4">CA3A</strain>
    </source>
</reference>
<dbReference type="HAMAP" id="MF_00460">
    <property type="entry name" value="UPF0125_RnfH"/>
    <property type="match status" value="1"/>
</dbReference>
<protein>
    <recommendedName>
        <fullName evidence="2">UPF0125 protein HAQ05_20505</fullName>
    </recommendedName>
</protein>
<dbReference type="RefSeq" id="WP_190423958.1">
    <property type="nucleotide sequence ID" value="NZ_JAAOCA010000028.1"/>
</dbReference>
<evidence type="ECO:0000313" key="4">
    <source>
        <dbReference type="Proteomes" id="UP000805841"/>
    </source>
</evidence>
<gene>
    <name evidence="3" type="ORF">HAQ05_20505</name>
</gene>
<dbReference type="InterPro" id="IPR005346">
    <property type="entry name" value="RnfH"/>
</dbReference>
<sequence>MAEPHIAVEVVHAAVDAQVLIALQVPQGTTASEALVLAGLAERFAGLDIAHCPVGVFGKLIKAPDEYVLQAGDRVEVYRPLLADPMEVRRQRAARAKAGRAKP</sequence>
<dbReference type="Proteomes" id="UP000805841">
    <property type="component" value="Unassembled WGS sequence"/>
</dbReference>
<dbReference type="InterPro" id="IPR016155">
    <property type="entry name" value="Mopterin_synth/thiamin_S_b"/>
</dbReference>
<evidence type="ECO:0000256" key="1">
    <source>
        <dbReference type="ARBA" id="ARBA00010645"/>
    </source>
</evidence>
<dbReference type="Gene3D" id="3.10.20.280">
    <property type="entry name" value="RnfH-like"/>
    <property type="match status" value="1"/>
</dbReference>
<name>A0ABR7Z6D5_9PSED</name>
<dbReference type="EMBL" id="JAAOCA010000028">
    <property type="protein sequence ID" value="MBD1601066.1"/>
    <property type="molecule type" value="Genomic_DNA"/>
</dbReference>
<dbReference type="PANTHER" id="PTHR37483">
    <property type="entry name" value="UPF0125 PROTEIN RATB"/>
    <property type="match status" value="1"/>
</dbReference>
<evidence type="ECO:0000256" key="2">
    <source>
        <dbReference type="HAMAP-Rule" id="MF_00460"/>
    </source>
</evidence>
<dbReference type="SUPFAM" id="SSF54285">
    <property type="entry name" value="MoaD/ThiS"/>
    <property type="match status" value="1"/>
</dbReference>
<organism evidence="3 4">
    <name type="scientific">Pseudomonas typographi</name>
    <dbReference type="NCBI Taxonomy" id="2715964"/>
    <lineage>
        <taxon>Bacteria</taxon>
        <taxon>Pseudomonadati</taxon>
        <taxon>Pseudomonadota</taxon>
        <taxon>Gammaproteobacteria</taxon>
        <taxon>Pseudomonadales</taxon>
        <taxon>Pseudomonadaceae</taxon>
        <taxon>Pseudomonas</taxon>
    </lineage>
</organism>
<dbReference type="NCBIfam" id="NF002490">
    <property type="entry name" value="PRK01777.1"/>
    <property type="match status" value="1"/>
</dbReference>
<dbReference type="Pfam" id="PF03658">
    <property type="entry name" value="Ub-RnfH"/>
    <property type="match status" value="1"/>
</dbReference>
<dbReference type="InterPro" id="IPR037021">
    <property type="entry name" value="RnfH_sf"/>
</dbReference>
<comment type="caution">
    <text evidence="3">The sequence shown here is derived from an EMBL/GenBank/DDBJ whole genome shotgun (WGS) entry which is preliminary data.</text>
</comment>
<evidence type="ECO:0000313" key="3">
    <source>
        <dbReference type="EMBL" id="MBD1601066.1"/>
    </source>
</evidence>
<keyword evidence="4" id="KW-1185">Reference proteome</keyword>